<gene>
    <name evidence="1" type="ORF">CEK71_06190</name>
</gene>
<proteinExistence type="predicted"/>
<dbReference type="Proteomes" id="UP000197019">
    <property type="component" value="Chromosome"/>
</dbReference>
<dbReference type="KEGG" id="mpsy:CEK71_06190"/>
<protein>
    <recommendedName>
        <fullName evidence="3">SAM-dependent methyltransferase</fullName>
    </recommendedName>
</protein>
<dbReference type="RefSeq" id="WP_088618571.1">
    <property type="nucleotide sequence ID" value="NZ_CP022129.1"/>
</dbReference>
<evidence type="ECO:0000313" key="2">
    <source>
        <dbReference type="Proteomes" id="UP000197019"/>
    </source>
</evidence>
<evidence type="ECO:0008006" key="3">
    <source>
        <dbReference type="Google" id="ProtNLM"/>
    </source>
</evidence>
<organism evidence="1 2">
    <name type="scientific">Methylovulum psychrotolerans</name>
    <dbReference type="NCBI Taxonomy" id="1704499"/>
    <lineage>
        <taxon>Bacteria</taxon>
        <taxon>Pseudomonadati</taxon>
        <taxon>Pseudomonadota</taxon>
        <taxon>Gammaproteobacteria</taxon>
        <taxon>Methylococcales</taxon>
        <taxon>Methylococcaceae</taxon>
        <taxon>Methylovulum</taxon>
    </lineage>
</organism>
<accession>A0A1Z4BWN0</accession>
<dbReference type="InterPro" id="IPR029063">
    <property type="entry name" value="SAM-dependent_MTases_sf"/>
</dbReference>
<dbReference type="SUPFAM" id="SSF53335">
    <property type="entry name" value="S-adenosyl-L-methionine-dependent methyltransferases"/>
    <property type="match status" value="1"/>
</dbReference>
<reference evidence="1 2" key="1">
    <citation type="submission" date="2017-06" db="EMBL/GenBank/DDBJ databases">
        <title>Genome Sequencing of the methanotroph Methylovulum psychrotolerants str. HV10-M2 isolated from a high-altitude environment.</title>
        <authorList>
            <person name="Mateos-Rivera A."/>
        </authorList>
    </citation>
    <scope>NUCLEOTIDE SEQUENCE [LARGE SCALE GENOMIC DNA]</scope>
    <source>
        <strain evidence="1 2">HV10_M2</strain>
    </source>
</reference>
<dbReference type="EMBL" id="CP022129">
    <property type="protein sequence ID" value="ASF45695.1"/>
    <property type="molecule type" value="Genomic_DNA"/>
</dbReference>
<dbReference type="Pfam" id="PF13578">
    <property type="entry name" value="Methyltransf_24"/>
    <property type="match status" value="1"/>
</dbReference>
<sequence length="229" mass="26274">MLKNLVRKACYGNRNYSRLHDEKGNKIAYKLLFLHSPKAIMTGLLRIAFGYRPLLPWISYSAIDYLQDFLNKEKTVLEFGSGMSTVWYAQFAKQVASVEDCQPWFQKVKTIFKEKNITNVEYVILTDDAYVGYKSDSGEQFDLIMIDGSNRHHCALNAINLIKEGGIIYLDNSDKHADTLDGDTKLAENVLLDFVKRKKGADVIYFTDFAPTTFFVQQGMLCHFKKTNH</sequence>
<name>A0A1Z4BWN0_9GAMM</name>
<dbReference type="OrthoDB" id="255821at2"/>
<keyword evidence="2" id="KW-1185">Reference proteome</keyword>
<evidence type="ECO:0000313" key="1">
    <source>
        <dbReference type="EMBL" id="ASF45695.1"/>
    </source>
</evidence>
<dbReference type="AlphaFoldDB" id="A0A1Z4BWN0"/>
<dbReference type="Gene3D" id="3.40.50.150">
    <property type="entry name" value="Vaccinia Virus protein VP39"/>
    <property type="match status" value="1"/>
</dbReference>